<proteinExistence type="predicted"/>
<protein>
    <submittedName>
        <fullName evidence="1">Uncharacterized protein</fullName>
    </submittedName>
</protein>
<evidence type="ECO:0000313" key="2">
    <source>
        <dbReference type="Proteomes" id="UP001433508"/>
    </source>
</evidence>
<evidence type="ECO:0000313" key="1">
    <source>
        <dbReference type="EMBL" id="KAK9240331.1"/>
    </source>
</evidence>
<organism evidence="1 2">
    <name type="scientific">Lipomyces kononenkoae</name>
    <name type="common">Yeast</name>
    <dbReference type="NCBI Taxonomy" id="34357"/>
    <lineage>
        <taxon>Eukaryota</taxon>
        <taxon>Fungi</taxon>
        <taxon>Dikarya</taxon>
        <taxon>Ascomycota</taxon>
        <taxon>Saccharomycotina</taxon>
        <taxon>Lipomycetes</taxon>
        <taxon>Lipomycetales</taxon>
        <taxon>Lipomycetaceae</taxon>
        <taxon>Lipomyces</taxon>
    </lineage>
</organism>
<dbReference type="EMBL" id="MU971340">
    <property type="protein sequence ID" value="KAK9240331.1"/>
    <property type="molecule type" value="Genomic_DNA"/>
</dbReference>
<reference evidence="2" key="1">
    <citation type="journal article" date="2024" name="Front. Bioeng. Biotechnol.">
        <title>Genome-scale model development and genomic sequencing of the oleaginous clade Lipomyces.</title>
        <authorList>
            <person name="Czajka J.J."/>
            <person name="Han Y."/>
            <person name="Kim J."/>
            <person name="Mondo S.J."/>
            <person name="Hofstad B.A."/>
            <person name="Robles A."/>
            <person name="Haridas S."/>
            <person name="Riley R."/>
            <person name="LaButti K."/>
            <person name="Pangilinan J."/>
            <person name="Andreopoulos W."/>
            <person name="Lipzen A."/>
            <person name="Yan J."/>
            <person name="Wang M."/>
            <person name="Ng V."/>
            <person name="Grigoriev I.V."/>
            <person name="Spatafora J.W."/>
            <person name="Magnuson J.K."/>
            <person name="Baker S.E."/>
            <person name="Pomraning K.R."/>
        </authorList>
    </citation>
    <scope>NUCLEOTIDE SEQUENCE [LARGE SCALE GENOMIC DNA]</scope>
    <source>
        <strain evidence="2">CBS 7786</strain>
    </source>
</reference>
<gene>
    <name evidence="1" type="ORF">V1525DRAFT_395636</name>
</gene>
<keyword evidence="2" id="KW-1185">Reference proteome</keyword>
<sequence>MVSATELEAIRQDYITSLDDLTFNSRPIITNLTIIAQENIQAAEVITRAIEEHISKCAPSSKLPALYLLDSICKNVGSPYTLLFGRNLYRTFTDAYTLVNDGIRRKMHELFQTWKQPSVTTGQILFNQEPLRRIENYLMKAQTALVEFQQLDHRQRRPSPSAYAQGYLQQVPTPPQQHVTPSHSSAYTYAQVTPSYTQTTSVADASYRRQDSDYTPPPAGQPNVTTGSLLAEISSLIQFTSDKLYDNPADPDLKTQLSALSQLHSILLGSNLPASQLATIKSRLDVLSSELHQTKKRKAETESLVSPAPKRAWNLPSAVNESAVPVWISPQPQPPASQPPAPLTQAFMPPAISSVHAPSIQPDLLASVVQALAQPQFGAALGTSLASSIPPAHAPAAPTMADPSAIFASLKAAGLLSPDATATAGSNGLEKQISDIFSKVLSPDIELSNKFLQTSRPDLAGLLYDLLPVQCSTCGRRFADTERDRKIRDAHLDWHFRVNKRLREDTRGQSRSWYLDEESWIKFTDGDDSNESGGATDTSFESNANGSTDSKRKREDVSSKYIPAPKDPNVINTPCPICKEKFKSVWNESAEDWVWMNAVKAENGKIYHATCLQDAENITL</sequence>
<name>A0ACC3T8Q9_LIPKO</name>
<dbReference type="Proteomes" id="UP001433508">
    <property type="component" value="Unassembled WGS sequence"/>
</dbReference>
<comment type="caution">
    <text evidence="1">The sequence shown here is derived from an EMBL/GenBank/DDBJ whole genome shotgun (WGS) entry which is preliminary data.</text>
</comment>
<accession>A0ACC3T8Q9</accession>